<dbReference type="RefSeq" id="XP_039123198.1">
    <property type="nucleotide sequence ID" value="XM_039267264.1"/>
</dbReference>
<dbReference type="AlphaFoldDB" id="A0AB40B908"/>
<dbReference type="Pfam" id="PF03171">
    <property type="entry name" value="2OG-FeII_Oxy"/>
    <property type="match status" value="1"/>
</dbReference>
<evidence type="ECO:0000313" key="4">
    <source>
        <dbReference type="RefSeq" id="XP_039123198.1"/>
    </source>
</evidence>
<gene>
    <name evidence="4" type="primary">LOC120259820</name>
</gene>
<keyword evidence="3" id="KW-1185">Reference proteome</keyword>
<dbReference type="InterPro" id="IPR044861">
    <property type="entry name" value="IPNS-like_FE2OG_OXY"/>
</dbReference>
<keyword evidence="4" id="KW-0223">Dioxygenase</keyword>
<evidence type="ECO:0000256" key="1">
    <source>
        <dbReference type="RuleBase" id="RU003682"/>
    </source>
</evidence>
<feature type="domain" description="Fe2OG dioxygenase" evidence="2">
    <location>
        <begin position="191"/>
        <end position="290"/>
    </location>
</feature>
<keyword evidence="1" id="KW-0560">Oxidoreductase</keyword>
<keyword evidence="1" id="KW-0479">Metal-binding</keyword>
<comment type="similarity">
    <text evidence="1">Belongs to the iron/ascorbate-dependent oxidoreductase family.</text>
</comment>
<dbReference type="Gene3D" id="2.60.120.330">
    <property type="entry name" value="B-lactam Antibiotic, Isopenicillin N Synthase, Chain"/>
    <property type="match status" value="1"/>
</dbReference>
<organism evidence="3 4">
    <name type="scientific">Dioscorea cayennensis subsp. rotundata</name>
    <name type="common">White Guinea yam</name>
    <name type="synonym">Dioscorea rotundata</name>
    <dbReference type="NCBI Taxonomy" id="55577"/>
    <lineage>
        <taxon>Eukaryota</taxon>
        <taxon>Viridiplantae</taxon>
        <taxon>Streptophyta</taxon>
        <taxon>Embryophyta</taxon>
        <taxon>Tracheophyta</taxon>
        <taxon>Spermatophyta</taxon>
        <taxon>Magnoliopsida</taxon>
        <taxon>Liliopsida</taxon>
        <taxon>Dioscoreales</taxon>
        <taxon>Dioscoreaceae</taxon>
        <taxon>Dioscorea</taxon>
    </lineage>
</organism>
<dbReference type="SUPFAM" id="SSF51197">
    <property type="entry name" value="Clavaminate synthase-like"/>
    <property type="match status" value="1"/>
</dbReference>
<dbReference type="GO" id="GO:0051213">
    <property type="term" value="F:dioxygenase activity"/>
    <property type="evidence" value="ECO:0007669"/>
    <property type="project" value="UniProtKB-KW"/>
</dbReference>
<dbReference type="PROSITE" id="PS51471">
    <property type="entry name" value="FE2OG_OXY"/>
    <property type="match status" value="1"/>
</dbReference>
<evidence type="ECO:0000259" key="2">
    <source>
        <dbReference type="PROSITE" id="PS51471"/>
    </source>
</evidence>
<reference evidence="4" key="1">
    <citation type="submission" date="2025-08" db="UniProtKB">
        <authorList>
            <consortium name="RefSeq"/>
        </authorList>
    </citation>
    <scope>IDENTIFICATION</scope>
</reference>
<dbReference type="InterPro" id="IPR027443">
    <property type="entry name" value="IPNS-like_sf"/>
</dbReference>
<name>A0AB40B908_DIOCR</name>
<accession>A0AB40B908</accession>
<dbReference type="Proteomes" id="UP001515500">
    <property type="component" value="Chromosome 5"/>
</dbReference>
<dbReference type="InterPro" id="IPR050231">
    <property type="entry name" value="Iron_ascorbate_oxido_reductase"/>
</dbReference>
<protein>
    <submittedName>
        <fullName evidence="4">Probable inactive 2-oxoglutarate-dependent dioxygenase AOP2</fullName>
    </submittedName>
</protein>
<dbReference type="InterPro" id="IPR005123">
    <property type="entry name" value="Oxoglu/Fe-dep_dioxygenase_dom"/>
</dbReference>
<keyword evidence="1" id="KW-0408">Iron</keyword>
<evidence type="ECO:0000313" key="3">
    <source>
        <dbReference type="Proteomes" id="UP001515500"/>
    </source>
</evidence>
<dbReference type="GeneID" id="120259820"/>
<dbReference type="GO" id="GO:0046872">
    <property type="term" value="F:metal ion binding"/>
    <property type="evidence" value="ECO:0007669"/>
    <property type="project" value="UniProtKB-KW"/>
</dbReference>
<proteinExistence type="inferred from homology"/>
<sequence length="345" mass="39647">MSGLVASTVAENLQEIYLQEGLHSQFIIVGCMMNSKSETQQQLPKINFSGLVVGTPEWIAVRTEVMNALHVYGTFEAVYDPHLDPELREQVFKKAITELFDLPTHVKSRSVTYTSKSYIPSEQGFTVYEGNVESIHSVQSLTSLMWPQGNSHFCETMQRYAEAMKELNQMITRMIMESLGVDKYYDEMNQKINYMLRAICYKNEEDKDDLYMGTHTDIHFLTIVAQHEVDGLEVLIKSGQWIKPAPYCYIVFLGDSLQAWTNGRVQAIGHRIRKNKSHDTRYVTQFMSRGAKEFIIQAPPELIDVTHPVLYKPFDFNDYFQFYLSKLGSMPTNPLKTFCGIEKPV</sequence>
<dbReference type="PANTHER" id="PTHR47990">
    <property type="entry name" value="2-OXOGLUTARATE (2OG) AND FE(II)-DEPENDENT OXYGENASE SUPERFAMILY PROTEIN-RELATED"/>
    <property type="match status" value="1"/>
</dbReference>